<comment type="caution">
    <text evidence="8">The sequence shown here is derived from an EMBL/GenBank/DDBJ whole genome shotgun (WGS) entry which is preliminary data.</text>
</comment>
<keyword evidence="9" id="KW-1185">Reference proteome</keyword>
<dbReference type="GO" id="GO:0016616">
    <property type="term" value="F:oxidoreductase activity, acting on the CH-OH group of donors, NAD or NADP as acceptor"/>
    <property type="evidence" value="ECO:0007669"/>
    <property type="project" value="UniProtKB-ARBA"/>
</dbReference>
<sequence length="277" mass="30825">MAISTVTLNSGYIIPQFGLGTYKLPKENAQEIVREAALLGYRHFDTAQMYQNEAEVAAGIRESGIPREEFFITSKLLPQNHLEADAKHSFAESLEKMQLDYIDLFLIHWPMPHLYDGNFPATWRVLEEFVASGRAKSIGVSNFMEHHLEKLMQETSIVPAVNQIESHPYLQMNALHNFCAEHGIAVEAWSPLARGQVFDEPAITSAAQAHGKTASQVTLRWALQRGDIVFPKTESVSRLAENLNVFDFTLSADEIAAINALDKGEAGRIGPHPDKLG</sequence>
<evidence type="ECO:0000256" key="6">
    <source>
        <dbReference type="PIRSR" id="PIRSR000097-3"/>
    </source>
</evidence>
<evidence type="ECO:0000256" key="2">
    <source>
        <dbReference type="ARBA" id="ARBA00022857"/>
    </source>
</evidence>
<evidence type="ECO:0000256" key="4">
    <source>
        <dbReference type="PIRSR" id="PIRSR000097-1"/>
    </source>
</evidence>
<dbReference type="OrthoDB" id="9804790at2"/>
<evidence type="ECO:0000256" key="1">
    <source>
        <dbReference type="ARBA" id="ARBA00007905"/>
    </source>
</evidence>
<dbReference type="AlphaFoldDB" id="C0VYA6"/>
<evidence type="ECO:0000259" key="7">
    <source>
        <dbReference type="Pfam" id="PF00248"/>
    </source>
</evidence>
<feature type="active site" description="Proton donor" evidence="4">
    <location>
        <position position="50"/>
    </location>
</feature>
<evidence type="ECO:0000256" key="5">
    <source>
        <dbReference type="PIRSR" id="PIRSR000097-2"/>
    </source>
</evidence>
<feature type="site" description="Lowers pKa of active site Tyr" evidence="6">
    <location>
        <position position="75"/>
    </location>
</feature>
<dbReference type="EMBL" id="ACFG01000004">
    <property type="protein sequence ID" value="EEH64409.1"/>
    <property type="molecule type" value="Genomic_DNA"/>
</dbReference>
<dbReference type="PROSITE" id="PS00062">
    <property type="entry name" value="ALDOKETO_REDUCTASE_2"/>
    <property type="match status" value="1"/>
</dbReference>
<keyword evidence="3" id="KW-0560">Oxidoreductase</keyword>
<protein>
    <submittedName>
        <fullName evidence="8">Oxidoreductase, aldo/keto reductase family protein</fullName>
    </submittedName>
</protein>
<feature type="domain" description="NADP-dependent oxidoreductase" evidence="7">
    <location>
        <begin position="17"/>
        <end position="262"/>
    </location>
</feature>
<evidence type="ECO:0000256" key="3">
    <source>
        <dbReference type="ARBA" id="ARBA00023002"/>
    </source>
</evidence>
<dbReference type="FunFam" id="3.20.20.100:FF:000002">
    <property type="entry name" value="2,5-diketo-D-gluconic acid reductase A"/>
    <property type="match status" value="1"/>
</dbReference>
<dbReference type="PRINTS" id="PR00069">
    <property type="entry name" value="ALDKETRDTASE"/>
</dbReference>
<dbReference type="SUPFAM" id="SSF51430">
    <property type="entry name" value="NAD(P)-linked oxidoreductase"/>
    <property type="match status" value="1"/>
</dbReference>
<dbReference type="HOGENOM" id="CLU_023205_0_1_11"/>
<dbReference type="RefSeq" id="WP_006547143.1">
    <property type="nucleotide sequence ID" value="NZ_DS999545.1"/>
</dbReference>
<evidence type="ECO:0000313" key="8">
    <source>
        <dbReference type="EMBL" id="EEH64409.1"/>
    </source>
</evidence>
<dbReference type="Proteomes" id="UP000010301">
    <property type="component" value="Unassembled WGS sequence"/>
</dbReference>
<dbReference type="eggNOG" id="COG0656">
    <property type="taxonomic scope" value="Bacteria"/>
</dbReference>
<dbReference type="PANTHER" id="PTHR43827">
    <property type="entry name" value="2,5-DIKETO-D-GLUCONIC ACID REDUCTASE"/>
    <property type="match status" value="1"/>
</dbReference>
<dbReference type="InterPro" id="IPR023210">
    <property type="entry name" value="NADP_OxRdtase_dom"/>
</dbReference>
<comment type="similarity">
    <text evidence="1">Belongs to the aldo/keto reductase family.</text>
</comment>
<keyword evidence="2" id="KW-0521">NADP</keyword>
<gene>
    <name evidence="8" type="ORF">HMPREF0044_0146</name>
</gene>
<dbReference type="InterPro" id="IPR036812">
    <property type="entry name" value="NAD(P)_OxRdtase_dom_sf"/>
</dbReference>
<dbReference type="STRING" id="525245.HMPREF0044_0146"/>
<dbReference type="CDD" id="cd19071">
    <property type="entry name" value="AKR_AKR1-5-like"/>
    <property type="match status" value="1"/>
</dbReference>
<dbReference type="Gene3D" id="3.20.20.100">
    <property type="entry name" value="NADP-dependent oxidoreductase domain"/>
    <property type="match status" value="1"/>
</dbReference>
<name>C0VYA6_9ACTO</name>
<reference evidence="8 9" key="1">
    <citation type="submission" date="2009-01" db="EMBL/GenBank/DDBJ databases">
        <authorList>
            <person name="Qin X."/>
            <person name="Bachman B."/>
            <person name="Battles P."/>
            <person name="Bell A."/>
            <person name="Bess C."/>
            <person name="Bickham C."/>
            <person name="Chaboub L."/>
            <person name="Chen D."/>
            <person name="Coyle M."/>
            <person name="Deiros D.R."/>
            <person name="Dinh H."/>
            <person name="Forbes L."/>
            <person name="Fowler G."/>
            <person name="Francisco L."/>
            <person name="Fu Q."/>
            <person name="Gubbala S."/>
            <person name="Hale W."/>
            <person name="Han Y."/>
            <person name="Hemphill L."/>
            <person name="Highlander S.K."/>
            <person name="Hirani K."/>
            <person name="Hogues M."/>
            <person name="Jackson L."/>
            <person name="Jakkamsetti A."/>
            <person name="Javaid M."/>
            <person name="Jiang H."/>
            <person name="Korchina V."/>
            <person name="Kovar C."/>
            <person name="Lara F."/>
            <person name="Lee S."/>
            <person name="Mata R."/>
            <person name="Mathew T."/>
            <person name="Moen C."/>
            <person name="Morales K."/>
            <person name="Munidasa M."/>
            <person name="Nazareth L."/>
            <person name="Ngo R."/>
            <person name="Nguyen L."/>
            <person name="Okwuonu G."/>
            <person name="Ongeri F."/>
            <person name="Patil S."/>
            <person name="Petrosino J."/>
            <person name="Pham C."/>
            <person name="Pham P."/>
            <person name="Pu L.-L."/>
            <person name="Puazo M."/>
            <person name="Raj R."/>
            <person name="Reid J."/>
            <person name="Rouhana J."/>
            <person name="Saada N."/>
            <person name="Shang Y."/>
            <person name="Simmons D."/>
            <person name="Thornton R."/>
            <person name="Warren J."/>
            <person name="Weissenberger G."/>
            <person name="Zhang J."/>
            <person name="Zhang L."/>
            <person name="Zhou C."/>
            <person name="Zhu D."/>
            <person name="Muzny D."/>
            <person name="Worley K."/>
            <person name="Gibbs R."/>
        </authorList>
    </citation>
    <scope>NUCLEOTIDE SEQUENCE [LARGE SCALE GENOMIC DNA]</scope>
    <source>
        <strain evidence="8 9">DSM 15436</strain>
    </source>
</reference>
<feature type="binding site" evidence="5">
    <location>
        <position position="108"/>
    </location>
    <ligand>
        <name>substrate</name>
    </ligand>
</feature>
<dbReference type="InterPro" id="IPR020471">
    <property type="entry name" value="AKR"/>
</dbReference>
<dbReference type="InterPro" id="IPR018170">
    <property type="entry name" value="Aldo/ket_reductase_CS"/>
</dbReference>
<dbReference type="PIRSF" id="PIRSF000097">
    <property type="entry name" value="AKR"/>
    <property type="match status" value="1"/>
</dbReference>
<dbReference type="Pfam" id="PF00248">
    <property type="entry name" value="Aldo_ket_red"/>
    <property type="match status" value="1"/>
</dbReference>
<dbReference type="PANTHER" id="PTHR43827:SF3">
    <property type="entry name" value="NADP-DEPENDENT OXIDOREDUCTASE DOMAIN-CONTAINING PROTEIN"/>
    <property type="match status" value="1"/>
</dbReference>
<accession>C0VYA6</accession>
<evidence type="ECO:0000313" key="9">
    <source>
        <dbReference type="Proteomes" id="UP000010301"/>
    </source>
</evidence>
<proteinExistence type="inferred from homology"/>
<organism evidence="8 9">
    <name type="scientific">Gleimia coleocanis DSM 15436</name>
    <dbReference type="NCBI Taxonomy" id="525245"/>
    <lineage>
        <taxon>Bacteria</taxon>
        <taxon>Bacillati</taxon>
        <taxon>Actinomycetota</taxon>
        <taxon>Actinomycetes</taxon>
        <taxon>Actinomycetales</taxon>
        <taxon>Actinomycetaceae</taxon>
        <taxon>Gleimia</taxon>
    </lineage>
</organism>